<evidence type="ECO:0000256" key="5">
    <source>
        <dbReference type="ARBA" id="ARBA00022741"/>
    </source>
</evidence>
<keyword evidence="6" id="KW-0418">Kinase</keyword>
<dbReference type="Pfam" id="PF08448">
    <property type="entry name" value="PAS_4"/>
    <property type="match status" value="1"/>
</dbReference>
<dbReference type="InterPro" id="IPR001610">
    <property type="entry name" value="PAC"/>
</dbReference>
<feature type="domain" description="PAC" evidence="11">
    <location>
        <begin position="87"/>
        <end position="139"/>
    </location>
</feature>
<dbReference type="GO" id="GO:0005524">
    <property type="term" value="F:ATP binding"/>
    <property type="evidence" value="ECO:0007669"/>
    <property type="project" value="UniProtKB-KW"/>
</dbReference>
<dbReference type="PRINTS" id="PR00344">
    <property type="entry name" value="BCTRLSENSOR"/>
</dbReference>
<dbReference type="GO" id="GO:0004673">
    <property type="term" value="F:protein histidine kinase activity"/>
    <property type="evidence" value="ECO:0007669"/>
    <property type="project" value="UniProtKB-EC"/>
</dbReference>
<dbReference type="InterPro" id="IPR013656">
    <property type="entry name" value="PAS_4"/>
</dbReference>
<evidence type="ECO:0000313" key="13">
    <source>
        <dbReference type="Proteomes" id="UP000254101"/>
    </source>
</evidence>
<dbReference type="PANTHER" id="PTHR41523">
    <property type="entry name" value="TWO-COMPONENT SYSTEM SENSOR PROTEIN"/>
    <property type="match status" value="1"/>
</dbReference>
<dbReference type="SUPFAM" id="SSF55785">
    <property type="entry name" value="PYP-like sensor domain (PAS domain)"/>
    <property type="match status" value="2"/>
</dbReference>
<evidence type="ECO:0000256" key="2">
    <source>
        <dbReference type="ARBA" id="ARBA00012438"/>
    </source>
</evidence>
<dbReference type="SMART" id="SM00086">
    <property type="entry name" value="PAC"/>
    <property type="match status" value="1"/>
</dbReference>
<dbReference type="PANTHER" id="PTHR41523:SF8">
    <property type="entry name" value="ETHYLENE RESPONSE SENSOR PROTEIN"/>
    <property type="match status" value="1"/>
</dbReference>
<organism evidence="12 13">
    <name type="scientific">Alteriqipengyuania lutimaris</name>
    <dbReference type="NCBI Taxonomy" id="1538146"/>
    <lineage>
        <taxon>Bacteria</taxon>
        <taxon>Pseudomonadati</taxon>
        <taxon>Pseudomonadota</taxon>
        <taxon>Alphaproteobacteria</taxon>
        <taxon>Sphingomonadales</taxon>
        <taxon>Erythrobacteraceae</taxon>
        <taxon>Alteriqipengyuania</taxon>
    </lineage>
</organism>
<dbReference type="EC" id="2.7.13.3" evidence="2"/>
<keyword evidence="5" id="KW-0547">Nucleotide-binding</keyword>
<evidence type="ECO:0000259" key="10">
    <source>
        <dbReference type="PROSITE" id="PS50112"/>
    </source>
</evidence>
<name>A0A395LHA1_9SPHN</name>
<dbReference type="PROSITE" id="PS50112">
    <property type="entry name" value="PAS"/>
    <property type="match status" value="1"/>
</dbReference>
<dbReference type="SMART" id="SM00387">
    <property type="entry name" value="HATPase_c"/>
    <property type="match status" value="1"/>
</dbReference>
<dbReference type="EMBL" id="QRBB01000002">
    <property type="protein sequence ID" value="RDS76015.1"/>
    <property type="molecule type" value="Genomic_DNA"/>
</dbReference>
<sequence>MPHAVFDLDQLASAPVLDQLAEGVIVADAKGAIRYVNNAAREMHGVADLHVEPENYSERYHLFTVDGQPHPFEDLALARAVRGEEVFDAPWIIRRPDGSEVWAVGSAKPLRDEDGAQIGAVLTIRDVTDTMQARNELRESEETVRAFFETAGVYTAVIDVEEDDFRLVMGNQRMASAFGLDTLCGQSGRAVLGDRYADWIIEGFHKAQASQEPTIVEYPWKADGLDRWFVATITPMRNSNKRVFLASLDITSRKQIERDLETALETKDALLHEVNHRVKNSLQIITSLLKLQERMGDEVLAGHLREARSRVETVARVHERLYDTSAHDRVEIVGYLEDLLTNVVASIGADDDAVRYRFVHEGERVELGVEYSVPLALIVVEMAINSAKYAFPDGAQGTVTLSTQVEGDHLTLTIGDDGVGFDSAVRSEGSTGLGMRIVQALSAQLHADGGYVPTGAGGGGGTAFRLVMPLPRREEASA</sequence>
<evidence type="ECO:0000256" key="7">
    <source>
        <dbReference type="ARBA" id="ARBA00022840"/>
    </source>
</evidence>
<comment type="caution">
    <text evidence="12">The sequence shown here is derived from an EMBL/GenBank/DDBJ whole genome shotgun (WGS) entry which is preliminary data.</text>
</comment>
<dbReference type="Gene3D" id="3.30.450.20">
    <property type="entry name" value="PAS domain"/>
    <property type="match status" value="2"/>
</dbReference>
<dbReference type="InterPro" id="IPR000014">
    <property type="entry name" value="PAS"/>
</dbReference>
<keyword evidence="8" id="KW-0843">Virulence</keyword>
<protein>
    <recommendedName>
        <fullName evidence="2">histidine kinase</fullName>
        <ecNumber evidence="2">2.7.13.3</ecNumber>
    </recommendedName>
</protein>
<dbReference type="InterPro" id="IPR004358">
    <property type="entry name" value="Sig_transdc_His_kin-like_C"/>
</dbReference>
<dbReference type="Pfam" id="PF02518">
    <property type="entry name" value="HATPase_c"/>
    <property type="match status" value="1"/>
</dbReference>
<dbReference type="OrthoDB" id="136506at2"/>
<dbReference type="Proteomes" id="UP000254101">
    <property type="component" value="Unassembled WGS sequence"/>
</dbReference>
<dbReference type="Gene3D" id="3.30.565.10">
    <property type="entry name" value="Histidine kinase-like ATPase, C-terminal domain"/>
    <property type="match status" value="1"/>
</dbReference>
<evidence type="ECO:0000256" key="6">
    <source>
        <dbReference type="ARBA" id="ARBA00022777"/>
    </source>
</evidence>
<evidence type="ECO:0000256" key="1">
    <source>
        <dbReference type="ARBA" id="ARBA00000085"/>
    </source>
</evidence>
<gene>
    <name evidence="12" type="ORF">DL238_15215</name>
</gene>
<dbReference type="InterPro" id="IPR000700">
    <property type="entry name" value="PAS-assoc_C"/>
</dbReference>
<feature type="domain" description="Histidine kinase" evidence="9">
    <location>
        <begin position="273"/>
        <end position="472"/>
    </location>
</feature>
<accession>A0A395LHA1</accession>
<reference evidence="12 13" key="1">
    <citation type="submission" date="2018-07" db="EMBL/GenBank/DDBJ databases">
        <title>Erythrobacter nanhaiensis sp. nov., a novel member of the genus Erythrobacter isolated from the South China Sea.</title>
        <authorList>
            <person name="Chen X."/>
            <person name="Liu J."/>
        </authorList>
    </citation>
    <scope>NUCLEOTIDE SEQUENCE [LARGE SCALE GENOMIC DNA]</scope>
    <source>
        <strain evidence="12 13">S-5</strain>
    </source>
</reference>
<dbReference type="Pfam" id="PF07568">
    <property type="entry name" value="HisKA_2"/>
    <property type="match status" value="1"/>
</dbReference>
<evidence type="ECO:0000256" key="4">
    <source>
        <dbReference type="ARBA" id="ARBA00022679"/>
    </source>
</evidence>
<proteinExistence type="predicted"/>
<keyword evidence="7" id="KW-0067">ATP-binding</keyword>
<keyword evidence="3" id="KW-0597">Phosphoprotein</keyword>
<dbReference type="InterPro" id="IPR011495">
    <property type="entry name" value="Sig_transdc_His_kin_sub2_dim/P"/>
</dbReference>
<dbReference type="AlphaFoldDB" id="A0A395LHA1"/>
<dbReference type="RefSeq" id="WP_115493281.1">
    <property type="nucleotide sequence ID" value="NZ_JACHWW010000002.1"/>
</dbReference>
<dbReference type="InterPro" id="IPR035965">
    <property type="entry name" value="PAS-like_dom_sf"/>
</dbReference>
<comment type="catalytic activity">
    <reaction evidence="1">
        <text>ATP + protein L-histidine = ADP + protein N-phospho-L-histidine.</text>
        <dbReference type="EC" id="2.7.13.3"/>
    </reaction>
</comment>
<keyword evidence="13" id="KW-1185">Reference proteome</keyword>
<dbReference type="NCBIfam" id="TIGR00229">
    <property type="entry name" value="sensory_box"/>
    <property type="match status" value="2"/>
</dbReference>
<evidence type="ECO:0000256" key="8">
    <source>
        <dbReference type="ARBA" id="ARBA00023026"/>
    </source>
</evidence>
<dbReference type="PROSITE" id="PS50109">
    <property type="entry name" value="HIS_KIN"/>
    <property type="match status" value="1"/>
</dbReference>
<evidence type="ECO:0000259" key="11">
    <source>
        <dbReference type="PROSITE" id="PS50113"/>
    </source>
</evidence>
<dbReference type="InterPro" id="IPR036890">
    <property type="entry name" value="HATPase_C_sf"/>
</dbReference>
<evidence type="ECO:0000256" key="3">
    <source>
        <dbReference type="ARBA" id="ARBA00022553"/>
    </source>
</evidence>
<dbReference type="PROSITE" id="PS50113">
    <property type="entry name" value="PAC"/>
    <property type="match status" value="1"/>
</dbReference>
<dbReference type="CDD" id="cd00130">
    <property type="entry name" value="PAS"/>
    <property type="match status" value="1"/>
</dbReference>
<keyword evidence="4" id="KW-0808">Transferase</keyword>
<dbReference type="InterPro" id="IPR005467">
    <property type="entry name" value="His_kinase_dom"/>
</dbReference>
<evidence type="ECO:0000313" key="12">
    <source>
        <dbReference type="EMBL" id="RDS76015.1"/>
    </source>
</evidence>
<dbReference type="InterPro" id="IPR003594">
    <property type="entry name" value="HATPase_dom"/>
</dbReference>
<dbReference type="SUPFAM" id="SSF55874">
    <property type="entry name" value="ATPase domain of HSP90 chaperone/DNA topoisomerase II/histidine kinase"/>
    <property type="match status" value="1"/>
</dbReference>
<evidence type="ECO:0000259" key="9">
    <source>
        <dbReference type="PROSITE" id="PS50109"/>
    </source>
</evidence>
<feature type="domain" description="PAS" evidence="10">
    <location>
        <begin position="16"/>
        <end position="45"/>
    </location>
</feature>